<protein>
    <submittedName>
        <fullName evidence="4">Peroxiredoxin family protein</fullName>
    </submittedName>
</protein>
<proteinExistence type="predicted"/>
<dbReference type="SUPFAM" id="SSF75169">
    <property type="entry name" value="DsrEFH-like"/>
    <property type="match status" value="1"/>
</dbReference>
<comment type="caution">
    <text evidence="4">The sequence shown here is derived from an EMBL/GenBank/DDBJ whole genome shotgun (WGS) entry which is preliminary data.</text>
</comment>
<keyword evidence="5" id="KW-1185">Reference proteome</keyword>
<feature type="compositionally biased region" description="Basic and acidic residues" evidence="2">
    <location>
        <begin position="8"/>
        <end position="23"/>
    </location>
</feature>
<keyword evidence="3" id="KW-0812">Transmembrane</keyword>
<dbReference type="Pfam" id="PF13686">
    <property type="entry name" value="DrsE_2"/>
    <property type="match status" value="1"/>
</dbReference>
<gene>
    <name evidence="4" type="ORF">FHS27_006323</name>
</gene>
<dbReference type="AlphaFoldDB" id="A0A7W5E591"/>
<dbReference type="InterPro" id="IPR027396">
    <property type="entry name" value="DsrEFH-like"/>
</dbReference>
<accession>A0A7W5E591</accession>
<name>A0A7W5E591_9BACT</name>
<feature type="region of interest" description="Disordered" evidence="2">
    <location>
        <begin position="1"/>
        <end position="23"/>
    </location>
</feature>
<sequence>MATIDVTLNHHHENAEKPQDSFSERLEDRIERLEQALRQCQATQADSNKLNLLVFSGYRDRLLASFVMATGAAACGMEVTMFFTFWGTAALRKGGPQLGKKSLVERAFGMMLPNSFKRTKLSQMDMGGMGRLLMDKEMKKKNIANLDDLIATAAELGVSIRVCEMSMNLMGIRPEELIDYPGLEFCGVASFVDDCSSANTTLSV</sequence>
<dbReference type="InterPro" id="IPR032836">
    <property type="entry name" value="DsrE2-like"/>
</dbReference>
<feature type="transmembrane region" description="Helical" evidence="3">
    <location>
        <begin position="62"/>
        <end position="91"/>
    </location>
</feature>
<dbReference type="PANTHER" id="PTHR34655:SF2">
    <property type="entry name" value="PEROXIREDOXIN FAMILY PROTEIN"/>
    <property type="match status" value="1"/>
</dbReference>
<evidence type="ECO:0000256" key="1">
    <source>
        <dbReference type="SAM" id="Coils"/>
    </source>
</evidence>
<evidence type="ECO:0000256" key="2">
    <source>
        <dbReference type="SAM" id="MobiDB-lite"/>
    </source>
</evidence>
<dbReference type="PANTHER" id="PTHR34655">
    <property type="entry name" value="CONSERVED WITHIN P. AEROPHILUM"/>
    <property type="match status" value="1"/>
</dbReference>
<reference evidence="4 5" key="1">
    <citation type="submission" date="2020-08" db="EMBL/GenBank/DDBJ databases">
        <title>Genomic Encyclopedia of Type Strains, Phase III (KMG-III): the genomes of soil and plant-associated and newly described type strains.</title>
        <authorList>
            <person name="Whitman W."/>
        </authorList>
    </citation>
    <scope>NUCLEOTIDE SEQUENCE [LARGE SCALE GENOMIC DNA]</scope>
    <source>
        <strain evidence="4 5">CECT 8075</strain>
    </source>
</reference>
<keyword evidence="3" id="KW-1133">Transmembrane helix</keyword>
<keyword evidence="1" id="KW-0175">Coiled coil</keyword>
<keyword evidence="3" id="KW-0472">Membrane</keyword>
<dbReference type="EMBL" id="JACHXU010000038">
    <property type="protein sequence ID" value="MBB3210476.1"/>
    <property type="molecule type" value="Genomic_DNA"/>
</dbReference>
<evidence type="ECO:0000256" key="3">
    <source>
        <dbReference type="SAM" id="Phobius"/>
    </source>
</evidence>
<evidence type="ECO:0000313" key="4">
    <source>
        <dbReference type="EMBL" id="MBB3210476.1"/>
    </source>
</evidence>
<dbReference type="RefSeq" id="WP_184309813.1">
    <property type="nucleotide sequence ID" value="NZ_JACHXU010000038.1"/>
</dbReference>
<organism evidence="4 5">
    <name type="scientific">Aporhodopirellula rubra</name>
    <dbReference type="NCBI Taxonomy" id="980271"/>
    <lineage>
        <taxon>Bacteria</taxon>
        <taxon>Pseudomonadati</taxon>
        <taxon>Planctomycetota</taxon>
        <taxon>Planctomycetia</taxon>
        <taxon>Pirellulales</taxon>
        <taxon>Pirellulaceae</taxon>
        <taxon>Aporhodopirellula</taxon>
    </lineage>
</organism>
<dbReference type="Proteomes" id="UP000536179">
    <property type="component" value="Unassembled WGS sequence"/>
</dbReference>
<dbReference type="Gene3D" id="3.40.1260.10">
    <property type="entry name" value="DsrEFH-like"/>
    <property type="match status" value="1"/>
</dbReference>
<evidence type="ECO:0000313" key="5">
    <source>
        <dbReference type="Proteomes" id="UP000536179"/>
    </source>
</evidence>
<feature type="coiled-coil region" evidence="1">
    <location>
        <begin position="23"/>
        <end position="50"/>
    </location>
</feature>